<evidence type="ECO:0000313" key="3">
    <source>
        <dbReference type="Proteomes" id="UP000693981"/>
    </source>
</evidence>
<dbReference type="OrthoDB" id="121285at2759"/>
<dbReference type="Proteomes" id="UP000693981">
    <property type="component" value="Unassembled WGS sequence"/>
</dbReference>
<feature type="region of interest" description="Disordered" evidence="1">
    <location>
        <begin position="1"/>
        <end position="29"/>
    </location>
</feature>
<feature type="region of interest" description="Disordered" evidence="1">
    <location>
        <begin position="331"/>
        <end position="366"/>
    </location>
</feature>
<evidence type="ECO:0000256" key="1">
    <source>
        <dbReference type="SAM" id="MobiDB-lite"/>
    </source>
</evidence>
<organism evidence="2 3">
    <name type="scientific">Phytophthora boehmeriae</name>
    <dbReference type="NCBI Taxonomy" id="109152"/>
    <lineage>
        <taxon>Eukaryota</taxon>
        <taxon>Sar</taxon>
        <taxon>Stramenopiles</taxon>
        <taxon>Oomycota</taxon>
        <taxon>Peronosporomycetes</taxon>
        <taxon>Peronosporales</taxon>
        <taxon>Peronosporaceae</taxon>
        <taxon>Phytophthora</taxon>
    </lineage>
</organism>
<feature type="compositionally biased region" description="Basic residues" evidence="1">
    <location>
        <begin position="331"/>
        <end position="343"/>
    </location>
</feature>
<feature type="region of interest" description="Disordered" evidence="1">
    <location>
        <begin position="48"/>
        <end position="68"/>
    </location>
</feature>
<feature type="compositionally biased region" description="Low complexity" evidence="1">
    <location>
        <begin position="12"/>
        <end position="25"/>
    </location>
</feature>
<name>A0A8T1VVP4_9STRA</name>
<sequence length="740" mass="81612">MPSSGGDDILDLESNGGDSSSLSSYDSEEFGSVARKGFARMYVLSRGNRSADKDADEKESNGESKQSGWNLLYSSGQHYFHGPITLPEDIHVREETEDQLAPARSFIESISRRHEGGVELEDIPRLLPLLHAQQDSLTAVDDVIELSSGQRDAVYQMLEVGQFFVEELAKPRTTARLEQGARELPWLANAAESSSSTFFELQTHPNTNEDLANAGIRLVVMKLVVRDVLLDIIYSRDSYFATLRENSEEIALEDTFVPNVGNAGPCYLVRRYSDEDLKQLLLWCPLPTEAPPSLQLQQRSKLKPSSPSSKSRQVLEANDTQLYCLLAKRVRSRKPNKTSKKSKASASQDSDSKRRMPAEDDGDADDESGGVIDNAVVFQFNQFVYHGSAQLPVGILDDPGALAARGFPLLRAQASDLMFAGVFEELLGPGGEDEAAFLRSKFLSRFTAVHRRFQAEVGSVLLDLLVGAQKWVRDFLSEVPVASGGSTRIASHLARWLEVEDGSESFFELELARGSVCPFSQKVDDDHAYGEQQPLDLLVWKGIVHEALLGIIYRHGSFFMTMRPMAESSDVVSDGVLDDDASTQLFAGVPPHLDKGRGYLVRRLPSAVGTPTWLAGAKLLLWQTSHSLDREEQDEAQIQASESKTPCKDWFEDPDAKSPGKTAKSPGKAQAKPHVLRPVELPDDKTSCGNEDSALPKSDKVARPHHVPRFSGSSRLLSLQAKELTKPQPVPWDLRTGRPL</sequence>
<proteinExistence type="predicted"/>
<keyword evidence="3" id="KW-1185">Reference proteome</keyword>
<feature type="compositionally biased region" description="Basic and acidic residues" evidence="1">
    <location>
        <begin position="645"/>
        <end position="658"/>
    </location>
</feature>
<dbReference type="EMBL" id="JAGDFL010000617">
    <property type="protein sequence ID" value="KAG7384033.1"/>
    <property type="molecule type" value="Genomic_DNA"/>
</dbReference>
<feature type="compositionally biased region" description="Basic and acidic residues" evidence="1">
    <location>
        <begin position="49"/>
        <end position="62"/>
    </location>
</feature>
<protein>
    <submittedName>
        <fullName evidence="2">Uncharacterized protein</fullName>
    </submittedName>
</protein>
<gene>
    <name evidence="2" type="ORF">PHYBOEH_009662</name>
</gene>
<accession>A0A8T1VVP4</accession>
<reference evidence="2" key="1">
    <citation type="submission" date="2021-02" db="EMBL/GenBank/DDBJ databases">
        <authorList>
            <person name="Palmer J.M."/>
        </authorList>
    </citation>
    <scope>NUCLEOTIDE SEQUENCE</scope>
    <source>
        <strain evidence="2">SCRP23</strain>
    </source>
</reference>
<evidence type="ECO:0000313" key="2">
    <source>
        <dbReference type="EMBL" id="KAG7384033.1"/>
    </source>
</evidence>
<dbReference type="AlphaFoldDB" id="A0A8T1VVP4"/>
<comment type="caution">
    <text evidence="2">The sequence shown here is derived from an EMBL/GenBank/DDBJ whole genome shotgun (WGS) entry which is preliminary data.</text>
</comment>
<feature type="region of interest" description="Disordered" evidence="1">
    <location>
        <begin position="631"/>
        <end position="740"/>
    </location>
</feature>
<feature type="region of interest" description="Disordered" evidence="1">
    <location>
        <begin position="294"/>
        <end position="314"/>
    </location>
</feature>